<accession>A0A512JIV2</accession>
<name>A0A512JIV2_9HYPH</name>
<protein>
    <submittedName>
        <fullName evidence="1">Uncharacterized protein</fullName>
    </submittedName>
</protein>
<organism evidence="1 2">
    <name type="scientific">Methylobacterium gnaphalii</name>
    <dbReference type="NCBI Taxonomy" id="1010610"/>
    <lineage>
        <taxon>Bacteria</taxon>
        <taxon>Pseudomonadati</taxon>
        <taxon>Pseudomonadota</taxon>
        <taxon>Alphaproteobacteria</taxon>
        <taxon>Hyphomicrobiales</taxon>
        <taxon>Methylobacteriaceae</taxon>
        <taxon>Methylobacterium</taxon>
    </lineage>
</organism>
<dbReference type="OrthoDB" id="7997114at2"/>
<dbReference type="Proteomes" id="UP000321750">
    <property type="component" value="Unassembled WGS sequence"/>
</dbReference>
<sequence length="88" mass="9758">MSDRSDVYGVQTFLKDRKGHLCQGSTFECRDADEARRMAEQRVQRGAVVGSAAFLRRDFSKEFDDGSEPITLATYGRVPPGVADALPF</sequence>
<comment type="caution">
    <text evidence="1">The sequence shown here is derived from an EMBL/GenBank/DDBJ whole genome shotgun (WGS) entry which is preliminary data.</text>
</comment>
<proteinExistence type="predicted"/>
<dbReference type="AlphaFoldDB" id="A0A512JIV2"/>
<reference evidence="1 2" key="1">
    <citation type="submission" date="2019-07" db="EMBL/GenBank/DDBJ databases">
        <title>Whole genome shotgun sequence of Methylobacterium gnaphalii NBRC 107716.</title>
        <authorList>
            <person name="Hosoyama A."/>
            <person name="Uohara A."/>
            <person name="Ohji S."/>
            <person name="Ichikawa N."/>
        </authorList>
    </citation>
    <scope>NUCLEOTIDE SEQUENCE [LARGE SCALE GENOMIC DNA]</scope>
    <source>
        <strain evidence="1 2">NBRC 107716</strain>
    </source>
</reference>
<dbReference type="RefSeq" id="WP_147046159.1">
    <property type="nucleotide sequence ID" value="NZ_BJZV01000007.1"/>
</dbReference>
<dbReference type="EMBL" id="BJZV01000007">
    <property type="protein sequence ID" value="GEP09864.1"/>
    <property type="molecule type" value="Genomic_DNA"/>
</dbReference>
<keyword evidence="2" id="KW-1185">Reference proteome</keyword>
<gene>
    <name evidence="1" type="ORF">MGN01_17090</name>
</gene>
<evidence type="ECO:0000313" key="2">
    <source>
        <dbReference type="Proteomes" id="UP000321750"/>
    </source>
</evidence>
<evidence type="ECO:0000313" key="1">
    <source>
        <dbReference type="EMBL" id="GEP09864.1"/>
    </source>
</evidence>